<evidence type="ECO:0000256" key="2">
    <source>
        <dbReference type="ARBA" id="ARBA00023015"/>
    </source>
</evidence>
<evidence type="ECO:0000313" key="7">
    <source>
        <dbReference type="Proteomes" id="UP000184387"/>
    </source>
</evidence>
<keyword evidence="4" id="KW-0804">Transcription</keyword>
<dbReference type="SUPFAM" id="SSF53822">
    <property type="entry name" value="Periplasmic binding protein-like I"/>
    <property type="match status" value="1"/>
</dbReference>
<dbReference type="PANTHER" id="PTHR30146:SF148">
    <property type="entry name" value="HTH-TYPE TRANSCRIPTIONAL REPRESSOR PURR-RELATED"/>
    <property type="match status" value="1"/>
</dbReference>
<organism evidence="6 7">
    <name type="scientific">Muricoccus roseus</name>
    <dbReference type="NCBI Taxonomy" id="198092"/>
    <lineage>
        <taxon>Bacteria</taxon>
        <taxon>Pseudomonadati</taxon>
        <taxon>Pseudomonadota</taxon>
        <taxon>Alphaproteobacteria</taxon>
        <taxon>Acetobacterales</taxon>
        <taxon>Roseomonadaceae</taxon>
        <taxon>Muricoccus</taxon>
    </lineage>
</organism>
<dbReference type="GO" id="GO:0003700">
    <property type="term" value="F:DNA-binding transcription factor activity"/>
    <property type="evidence" value="ECO:0007669"/>
    <property type="project" value="TreeGrafter"/>
</dbReference>
<feature type="domain" description="HTH lacI-type" evidence="5">
    <location>
        <begin position="11"/>
        <end position="65"/>
    </location>
</feature>
<dbReference type="InterPro" id="IPR010982">
    <property type="entry name" value="Lambda_DNA-bd_dom_sf"/>
</dbReference>
<dbReference type="PANTHER" id="PTHR30146">
    <property type="entry name" value="LACI-RELATED TRANSCRIPTIONAL REPRESSOR"/>
    <property type="match status" value="1"/>
</dbReference>
<dbReference type="EMBL" id="FQZF01000006">
    <property type="protein sequence ID" value="SHI88541.1"/>
    <property type="molecule type" value="Genomic_DNA"/>
</dbReference>
<evidence type="ECO:0000313" key="6">
    <source>
        <dbReference type="EMBL" id="SHI88541.1"/>
    </source>
</evidence>
<dbReference type="STRING" id="198092.SAMN02745194_01266"/>
<dbReference type="PROSITE" id="PS50932">
    <property type="entry name" value="HTH_LACI_2"/>
    <property type="match status" value="1"/>
</dbReference>
<dbReference type="Gene3D" id="1.10.260.40">
    <property type="entry name" value="lambda repressor-like DNA-binding domains"/>
    <property type="match status" value="1"/>
</dbReference>
<protein>
    <submittedName>
        <fullName evidence="6">Transcriptional regulator, LacI family</fullName>
    </submittedName>
</protein>
<keyword evidence="1" id="KW-0678">Repressor</keyword>
<dbReference type="Pfam" id="PF00532">
    <property type="entry name" value="Peripla_BP_1"/>
    <property type="match status" value="1"/>
</dbReference>
<evidence type="ECO:0000256" key="1">
    <source>
        <dbReference type="ARBA" id="ARBA00022491"/>
    </source>
</evidence>
<dbReference type="InterPro" id="IPR001761">
    <property type="entry name" value="Peripla_BP/Lac1_sug-bd_dom"/>
</dbReference>
<dbReference type="OrthoDB" id="9772505at2"/>
<dbReference type="InterPro" id="IPR000843">
    <property type="entry name" value="HTH_LacI"/>
</dbReference>
<proteinExistence type="predicted"/>
<dbReference type="Gene3D" id="3.40.50.2300">
    <property type="match status" value="2"/>
</dbReference>
<evidence type="ECO:0000259" key="5">
    <source>
        <dbReference type="PROSITE" id="PS50932"/>
    </source>
</evidence>
<keyword evidence="2" id="KW-0805">Transcription regulation</keyword>
<evidence type="ECO:0000256" key="3">
    <source>
        <dbReference type="ARBA" id="ARBA00023125"/>
    </source>
</evidence>
<dbReference type="Proteomes" id="UP000184387">
    <property type="component" value="Unassembled WGS sequence"/>
</dbReference>
<dbReference type="CDD" id="cd01392">
    <property type="entry name" value="HTH_LacI"/>
    <property type="match status" value="1"/>
</dbReference>
<evidence type="ECO:0000256" key="4">
    <source>
        <dbReference type="ARBA" id="ARBA00023163"/>
    </source>
</evidence>
<dbReference type="PROSITE" id="PS00356">
    <property type="entry name" value="HTH_LACI_1"/>
    <property type="match status" value="1"/>
</dbReference>
<name>A0A1M6ESS2_9PROT</name>
<sequence length="358" mass="38874">MPPSPPDRMRLTLKDVAARAGVSRATVSLVLRDSPLVAAETRDRVRGAVDALGYVYNRGAATLRSSRTKTIGLLVTDLSNPFFAEMAIGVDRVMEAEGYVSFLVSTGESLERQERFLRRMREQGVDGVVLCPATGTAPGLVRMLREWSLPCVQALRCVTLPPGEEPGDYAGADYRSGVEETVEHLVRLGHRRIAFIGGELLHSATRERWAGFRDAMRRHGLDDGLILRTPLTRRAGAETIGSLLDSSDPPSAAICFNDIVAFGVMLGLERRGLRAGRDLAVTGVDDLPDAALTEPPLTTVSTLPRLVGEESARLLLRRIAEPERRSERIVLPARLVLRASCGVTRQAAAPLLAQAALR</sequence>
<dbReference type="AlphaFoldDB" id="A0A1M6ESS2"/>
<dbReference type="RefSeq" id="WP_073132745.1">
    <property type="nucleotide sequence ID" value="NZ_FQZF01000006.1"/>
</dbReference>
<dbReference type="CDD" id="cd06289">
    <property type="entry name" value="PBP1_MalI-like"/>
    <property type="match status" value="1"/>
</dbReference>
<dbReference type="SUPFAM" id="SSF47413">
    <property type="entry name" value="lambda repressor-like DNA-binding domains"/>
    <property type="match status" value="1"/>
</dbReference>
<keyword evidence="3" id="KW-0238">DNA-binding</keyword>
<gene>
    <name evidence="6" type="ORF">SAMN02745194_01266</name>
</gene>
<dbReference type="SMART" id="SM00354">
    <property type="entry name" value="HTH_LACI"/>
    <property type="match status" value="1"/>
</dbReference>
<dbReference type="Pfam" id="PF00356">
    <property type="entry name" value="LacI"/>
    <property type="match status" value="1"/>
</dbReference>
<dbReference type="InterPro" id="IPR028082">
    <property type="entry name" value="Peripla_BP_I"/>
</dbReference>
<keyword evidence="7" id="KW-1185">Reference proteome</keyword>
<accession>A0A1M6ESS2</accession>
<dbReference type="GO" id="GO:0000976">
    <property type="term" value="F:transcription cis-regulatory region binding"/>
    <property type="evidence" value="ECO:0007669"/>
    <property type="project" value="TreeGrafter"/>
</dbReference>
<reference evidence="6 7" key="1">
    <citation type="submission" date="2016-11" db="EMBL/GenBank/DDBJ databases">
        <authorList>
            <person name="Jaros S."/>
            <person name="Januszkiewicz K."/>
            <person name="Wedrychowicz H."/>
        </authorList>
    </citation>
    <scope>NUCLEOTIDE SEQUENCE [LARGE SCALE GENOMIC DNA]</scope>
    <source>
        <strain evidence="6 7">DSM 14916</strain>
    </source>
</reference>